<evidence type="ECO:0000313" key="2">
    <source>
        <dbReference type="EMBL" id="CAB3725474.1"/>
    </source>
</evidence>
<keyword evidence="1" id="KW-0812">Transmembrane</keyword>
<evidence type="ECO:0000256" key="1">
    <source>
        <dbReference type="SAM" id="Phobius"/>
    </source>
</evidence>
<keyword evidence="1" id="KW-0472">Membrane</keyword>
<reference evidence="2 3" key="1">
    <citation type="submission" date="2020-04" db="EMBL/GenBank/DDBJ databases">
        <authorList>
            <person name="De Canck E."/>
        </authorList>
    </citation>
    <scope>NUCLEOTIDE SEQUENCE [LARGE SCALE GENOMIC DNA]</scope>
    <source>
        <strain evidence="2 3">LMG 3441</strain>
    </source>
</reference>
<dbReference type="AlphaFoldDB" id="A0A6S7AG89"/>
<protein>
    <submittedName>
        <fullName evidence="2">Uncharacterized protein</fullName>
    </submittedName>
</protein>
<proteinExistence type="predicted"/>
<feature type="transmembrane region" description="Helical" evidence="1">
    <location>
        <begin position="38"/>
        <end position="57"/>
    </location>
</feature>
<keyword evidence="3" id="KW-1185">Reference proteome</keyword>
<sequence length="190" mass="21450">MNAFRSLKLRVAAMRQGNGLAWLRWHGQRCAERLGRGGMLALAAALVLLAHFIVVLWPEKNELQNRAMEMYGELHACSPSIEPPGNDMTALRVQMRLDPDQRKLEIMGELLRAGLLLVDIQYQGEDTIQGRLRRTSLDITAIGSYQDVSTGLRKLAEHPLLRLESLALDRQRPENMLVNIKMRLSMLGVV</sequence>
<name>A0A6S7AG89_9BURK</name>
<dbReference type="Proteomes" id="UP000494269">
    <property type="component" value="Unassembled WGS sequence"/>
</dbReference>
<dbReference type="RefSeq" id="WP_175170839.1">
    <property type="nucleotide sequence ID" value="NZ_CADIJQ010000007.1"/>
</dbReference>
<keyword evidence="1" id="KW-1133">Transmembrane helix</keyword>
<accession>A0A6S7AG89</accession>
<gene>
    <name evidence="2" type="ORF">LMG3441_04207</name>
</gene>
<evidence type="ECO:0000313" key="3">
    <source>
        <dbReference type="Proteomes" id="UP000494269"/>
    </source>
</evidence>
<organism evidence="2 3">
    <name type="scientific">Achromobacter kerstersii</name>
    <dbReference type="NCBI Taxonomy" id="1353890"/>
    <lineage>
        <taxon>Bacteria</taxon>
        <taxon>Pseudomonadati</taxon>
        <taxon>Pseudomonadota</taxon>
        <taxon>Betaproteobacteria</taxon>
        <taxon>Burkholderiales</taxon>
        <taxon>Alcaligenaceae</taxon>
        <taxon>Achromobacter</taxon>
    </lineage>
</organism>
<dbReference type="EMBL" id="CADIJQ010000007">
    <property type="protein sequence ID" value="CAB3725474.1"/>
    <property type="molecule type" value="Genomic_DNA"/>
</dbReference>